<dbReference type="AlphaFoldDB" id="A0A0A0LID6"/>
<keyword evidence="5 6" id="KW-0472">Membrane</keyword>
<evidence type="ECO:0000256" key="4">
    <source>
        <dbReference type="ARBA" id="ARBA00022989"/>
    </source>
</evidence>
<evidence type="ECO:0000256" key="6">
    <source>
        <dbReference type="RuleBase" id="RU363077"/>
    </source>
</evidence>
<keyword evidence="3 6" id="KW-0812">Transmembrane</keyword>
<dbReference type="Gramene" id="KGN61518">
    <property type="protein sequence ID" value="KGN61518"/>
    <property type="gene ID" value="Csa_2G151580"/>
</dbReference>
<dbReference type="SUPFAM" id="SSF103481">
    <property type="entry name" value="Multidrug resistance efflux transporter EmrE"/>
    <property type="match status" value="1"/>
</dbReference>
<comment type="subcellular location">
    <subcellularLocation>
        <location evidence="1 6">Membrane</location>
        <topology evidence="1 6">Multi-pass membrane protein</topology>
    </subcellularLocation>
</comment>
<evidence type="ECO:0000256" key="1">
    <source>
        <dbReference type="ARBA" id="ARBA00004141"/>
    </source>
</evidence>
<dbReference type="PANTHER" id="PTHR31218">
    <property type="entry name" value="WAT1-RELATED PROTEIN"/>
    <property type="match status" value="1"/>
</dbReference>
<dbReference type="Pfam" id="PF00892">
    <property type="entry name" value="EamA"/>
    <property type="match status" value="1"/>
</dbReference>
<sequence length="119" mass="12888">MQGIVGSGAMVTVMAWCVRMRGPLYVSVFSPLMLLIVAIAGSLFLDEKLHLGSVVGAMLIVCGLYMVLWGKSKEMNKCLQLTPSESIGQLELKDIAVTTPNPLNETHIQDINANKSIIN</sequence>
<gene>
    <name evidence="8" type="ORF">Csa_2G151580</name>
</gene>
<dbReference type="eggNOG" id="ENOG502QR4Y">
    <property type="taxonomic scope" value="Eukaryota"/>
</dbReference>
<dbReference type="InterPro" id="IPR000620">
    <property type="entry name" value="EamA_dom"/>
</dbReference>
<dbReference type="STRING" id="3659.A0A0A0LID6"/>
<dbReference type="OMA" id="IAWCIKR"/>
<comment type="caution">
    <text evidence="6">Lacks conserved residue(s) required for the propagation of feature annotation.</text>
</comment>
<name>A0A0A0LID6_CUCSA</name>
<reference evidence="8 9" key="3">
    <citation type="journal article" date="2010" name="BMC Genomics">
        <title>Transcriptome sequencing and comparative analysis of cucumber flowers with different sex types.</title>
        <authorList>
            <person name="Guo S."/>
            <person name="Zheng Y."/>
            <person name="Joung J.G."/>
            <person name="Liu S."/>
            <person name="Zhang Z."/>
            <person name="Crasta O.R."/>
            <person name="Sobral B.W."/>
            <person name="Xu Y."/>
            <person name="Huang S."/>
            <person name="Fei Z."/>
        </authorList>
    </citation>
    <scope>NUCLEOTIDE SEQUENCE [LARGE SCALE GENOMIC DNA]</scope>
    <source>
        <strain evidence="9">cv. 9930</strain>
    </source>
</reference>
<evidence type="ECO:0000259" key="7">
    <source>
        <dbReference type="Pfam" id="PF00892"/>
    </source>
</evidence>
<evidence type="ECO:0000313" key="8">
    <source>
        <dbReference type="EMBL" id="KGN61518.1"/>
    </source>
</evidence>
<feature type="domain" description="EamA" evidence="7">
    <location>
        <begin position="3"/>
        <end position="68"/>
    </location>
</feature>
<dbReference type="Proteomes" id="UP000029981">
    <property type="component" value="Chromosome 2"/>
</dbReference>
<accession>A0A0A0LID6</accession>
<proteinExistence type="inferred from homology"/>
<reference evidence="8 9" key="2">
    <citation type="journal article" date="2009" name="PLoS ONE">
        <title>An integrated genetic and cytogenetic map of the cucumber genome.</title>
        <authorList>
            <person name="Ren Y."/>
            <person name="Zhang Z."/>
            <person name="Liu J."/>
            <person name="Staub J.E."/>
            <person name="Han Y."/>
            <person name="Cheng Z."/>
            <person name="Li X."/>
            <person name="Lu J."/>
            <person name="Miao H."/>
            <person name="Kang H."/>
            <person name="Xie B."/>
            <person name="Gu X."/>
            <person name="Wang X."/>
            <person name="Du Y."/>
            <person name="Jin W."/>
            <person name="Huang S."/>
        </authorList>
    </citation>
    <scope>NUCLEOTIDE SEQUENCE [LARGE SCALE GENOMIC DNA]</scope>
    <source>
        <strain evidence="9">cv. 9930</strain>
    </source>
</reference>
<protein>
    <recommendedName>
        <fullName evidence="6">WAT1-related protein</fullName>
    </recommendedName>
</protein>
<keyword evidence="9" id="KW-1185">Reference proteome</keyword>
<keyword evidence="4 6" id="KW-1133">Transmembrane helix</keyword>
<feature type="transmembrane region" description="Helical" evidence="6">
    <location>
        <begin position="51"/>
        <end position="70"/>
    </location>
</feature>
<comment type="similarity">
    <text evidence="2 6">Belongs to the drug/metabolite transporter (DMT) superfamily. Plant drug/metabolite exporter (P-DME) (TC 2.A.7.4) family.</text>
</comment>
<evidence type="ECO:0000256" key="3">
    <source>
        <dbReference type="ARBA" id="ARBA00022692"/>
    </source>
</evidence>
<reference evidence="8 9" key="1">
    <citation type="journal article" date="2009" name="Nat. Genet.">
        <title>The genome of the cucumber, Cucumis sativus L.</title>
        <authorList>
            <person name="Huang S."/>
            <person name="Li R."/>
            <person name="Zhang Z."/>
            <person name="Li L."/>
            <person name="Gu X."/>
            <person name="Fan W."/>
            <person name="Lucas W.J."/>
            <person name="Wang X."/>
            <person name="Xie B."/>
            <person name="Ni P."/>
            <person name="Ren Y."/>
            <person name="Zhu H."/>
            <person name="Li J."/>
            <person name="Lin K."/>
            <person name="Jin W."/>
            <person name="Fei Z."/>
            <person name="Li G."/>
            <person name="Staub J."/>
            <person name="Kilian A."/>
            <person name="van der Vossen E.A."/>
            <person name="Wu Y."/>
            <person name="Guo J."/>
            <person name="He J."/>
            <person name="Jia Z."/>
            <person name="Ren Y."/>
            <person name="Tian G."/>
            <person name="Lu Y."/>
            <person name="Ruan J."/>
            <person name="Qian W."/>
            <person name="Wang M."/>
            <person name="Huang Q."/>
            <person name="Li B."/>
            <person name="Xuan Z."/>
            <person name="Cao J."/>
            <person name="Asan"/>
            <person name="Wu Z."/>
            <person name="Zhang J."/>
            <person name="Cai Q."/>
            <person name="Bai Y."/>
            <person name="Zhao B."/>
            <person name="Han Y."/>
            <person name="Li Y."/>
            <person name="Li X."/>
            <person name="Wang S."/>
            <person name="Shi Q."/>
            <person name="Liu S."/>
            <person name="Cho W.K."/>
            <person name="Kim J.Y."/>
            <person name="Xu Y."/>
            <person name="Heller-Uszynska K."/>
            <person name="Miao H."/>
            <person name="Cheng Z."/>
            <person name="Zhang S."/>
            <person name="Wu J."/>
            <person name="Yang Y."/>
            <person name="Kang H."/>
            <person name="Li M."/>
            <person name="Liang H."/>
            <person name="Ren X."/>
            <person name="Shi Z."/>
            <person name="Wen M."/>
            <person name="Jian M."/>
            <person name="Yang H."/>
            <person name="Zhang G."/>
            <person name="Yang Z."/>
            <person name="Chen R."/>
            <person name="Liu S."/>
            <person name="Li J."/>
            <person name="Ma L."/>
            <person name="Liu H."/>
            <person name="Zhou Y."/>
            <person name="Zhao J."/>
            <person name="Fang X."/>
            <person name="Li G."/>
            <person name="Fang L."/>
            <person name="Li Y."/>
            <person name="Liu D."/>
            <person name="Zheng H."/>
            <person name="Zhang Y."/>
            <person name="Qin N."/>
            <person name="Li Z."/>
            <person name="Yang G."/>
            <person name="Yang S."/>
            <person name="Bolund L."/>
            <person name="Kristiansen K."/>
            <person name="Zheng H."/>
            <person name="Li S."/>
            <person name="Zhang X."/>
            <person name="Yang H."/>
            <person name="Wang J."/>
            <person name="Sun R."/>
            <person name="Zhang B."/>
            <person name="Jiang S."/>
            <person name="Wang J."/>
            <person name="Du Y."/>
            <person name="Li S."/>
        </authorList>
    </citation>
    <scope>NUCLEOTIDE SEQUENCE [LARGE SCALE GENOMIC DNA]</scope>
    <source>
        <strain evidence="9">cv. 9930</strain>
    </source>
</reference>
<evidence type="ECO:0000256" key="2">
    <source>
        <dbReference type="ARBA" id="ARBA00007635"/>
    </source>
</evidence>
<organism evidence="8 9">
    <name type="scientific">Cucumis sativus</name>
    <name type="common">Cucumber</name>
    <dbReference type="NCBI Taxonomy" id="3659"/>
    <lineage>
        <taxon>Eukaryota</taxon>
        <taxon>Viridiplantae</taxon>
        <taxon>Streptophyta</taxon>
        <taxon>Embryophyta</taxon>
        <taxon>Tracheophyta</taxon>
        <taxon>Spermatophyta</taxon>
        <taxon>Magnoliopsida</taxon>
        <taxon>eudicotyledons</taxon>
        <taxon>Gunneridae</taxon>
        <taxon>Pentapetalae</taxon>
        <taxon>rosids</taxon>
        <taxon>fabids</taxon>
        <taxon>Cucurbitales</taxon>
        <taxon>Cucurbitaceae</taxon>
        <taxon>Benincaseae</taxon>
        <taxon>Cucumis</taxon>
    </lineage>
</organism>
<dbReference type="InterPro" id="IPR037185">
    <property type="entry name" value="EmrE-like"/>
</dbReference>
<dbReference type="InterPro" id="IPR030184">
    <property type="entry name" value="WAT1-related"/>
</dbReference>
<dbReference type="EMBL" id="CM002923">
    <property type="protein sequence ID" value="KGN61518.1"/>
    <property type="molecule type" value="Genomic_DNA"/>
</dbReference>
<dbReference type="GO" id="GO:0016020">
    <property type="term" value="C:membrane"/>
    <property type="evidence" value="ECO:0007669"/>
    <property type="project" value="UniProtKB-SubCell"/>
</dbReference>
<reference evidence="8 9" key="4">
    <citation type="journal article" date="2011" name="BMC Genomics">
        <title>RNA-Seq improves annotation of protein-coding genes in the cucumber genome.</title>
        <authorList>
            <person name="Li Z."/>
            <person name="Zhang Z."/>
            <person name="Yan P."/>
            <person name="Huang S."/>
            <person name="Fei Z."/>
            <person name="Lin K."/>
        </authorList>
    </citation>
    <scope>NUCLEOTIDE SEQUENCE [LARGE SCALE GENOMIC DNA]</scope>
    <source>
        <strain evidence="9">cv. 9930</strain>
    </source>
</reference>
<feature type="transmembrane region" description="Helical" evidence="6">
    <location>
        <begin position="24"/>
        <end position="45"/>
    </location>
</feature>
<evidence type="ECO:0000256" key="5">
    <source>
        <dbReference type="ARBA" id="ARBA00023136"/>
    </source>
</evidence>
<evidence type="ECO:0000313" key="9">
    <source>
        <dbReference type="Proteomes" id="UP000029981"/>
    </source>
</evidence>
<dbReference type="GO" id="GO:0022857">
    <property type="term" value="F:transmembrane transporter activity"/>
    <property type="evidence" value="ECO:0007669"/>
    <property type="project" value="InterPro"/>
</dbReference>